<dbReference type="Proteomes" id="UP000184036">
    <property type="component" value="Unassembled WGS sequence"/>
</dbReference>
<dbReference type="EMBL" id="FQWE01000004">
    <property type="protein sequence ID" value="SHG06892.1"/>
    <property type="molecule type" value="Genomic_DNA"/>
</dbReference>
<name>A0A1M5GTW5_9FLAO</name>
<dbReference type="Gene3D" id="3.90.550.10">
    <property type="entry name" value="Spore Coat Polysaccharide Biosynthesis Protein SpsA, Chain A"/>
    <property type="match status" value="1"/>
</dbReference>
<dbReference type="InterPro" id="IPR001173">
    <property type="entry name" value="Glyco_trans_2-like"/>
</dbReference>
<protein>
    <submittedName>
        <fullName evidence="2">Glycosyl transferase family 2</fullName>
    </submittedName>
</protein>
<dbReference type="STRING" id="271157.SAMN05444396_104140"/>
<feature type="domain" description="Glycosyltransferase 2-like" evidence="1">
    <location>
        <begin position="39"/>
        <end position="159"/>
    </location>
</feature>
<sequence>MRVGSNPHKDMPIATTEYLHQIVIPVYIPNHEGYFKDSLAILKLCLQSLLSTVHSKTFITVVNNGSSNAVDAHLKYLFQSNQIQELINTENIGKLNAILKGIVGNNIELVTISDADVLFLPNWQMETVNIFAKVPKAGVVGIVPQFKMYESNCGNVLFNNLFNAKIRFTAVKNKLALIRFYDSLGWDRKYNQDYLQCNLALKIDDKHTALIGSGHFVATYKKDIFETVVSFIGFKMGGHSEGYLDRLPLDKDYWRLTTQDNYAYHMGNVLEDWMQIKHDSIVDKPIMPSNFQKQRKINSFCFFLKNRLFVKFISVRWMMKLFLKWKKLPKGMINNFNSIGSK</sequence>
<keyword evidence="3" id="KW-1185">Reference proteome</keyword>
<dbReference type="SUPFAM" id="SSF53448">
    <property type="entry name" value="Nucleotide-diphospho-sugar transferases"/>
    <property type="match status" value="1"/>
</dbReference>
<keyword evidence="2" id="KW-0808">Transferase</keyword>
<dbReference type="AlphaFoldDB" id="A0A1M5GTW5"/>
<organism evidence="2 3">
    <name type="scientific">Flavobacterium segetis</name>
    <dbReference type="NCBI Taxonomy" id="271157"/>
    <lineage>
        <taxon>Bacteria</taxon>
        <taxon>Pseudomonadati</taxon>
        <taxon>Bacteroidota</taxon>
        <taxon>Flavobacteriia</taxon>
        <taxon>Flavobacteriales</taxon>
        <taxon>Flavobacteriaceae</taxon>
        <taxon>Flavobacterium</taxon>
    </lineage>
</organism>
<evidence type="ECO:0000313" key="2">
    <source>
        <dbReference type="EMBL" id="SHG06892.1"/>
    </source>
</evidence>
<evidence type="ECO:0000313" key="3">
    <source>
        <dbReference type="Proteomes" id="UP000184036"/>
    </source>
</evidence>
<reference evidence="3" key="1">
    <citation type="submission" date="2016-11" db="EMBL/GenBank/DDBJ databases">
        <authorList>
            <person name="Varghese N."/>
            <person name="Submissions S."/>
        </authorList>
    </citation>
    <scope>NUCLEOTIDE SEQUENCE [LARGE SCALE GENOMIC DNA]</scope>
    <source>
        <strain evidence="3">DSM 19741</strain>
    </source>
</reference>
<proteinExistence type="predicted"/>
<accession>A0A1M5GTW5</accession>
<dbReference type="GO" id="GO:0016740">
    <property type="term" value="F:transferase activity"/>
    <property type="evidence" value="ECO:0007669"/>
    <property type="project" value="UniProtKB-KW"/>
</dbReference>
<dbReference type="CDD" id="cd00761">
    <property type="entry name" value="Glyco_tranf_GTA_type"/>
    <property type="match status" value="1"/>
</dbReference>
<dbReference type="Pfam" id="PF00535">
    <property type="entry name" value="Glycos_transf_2"/>
    <property type="match status" value="1"/>
</dbReference>
<dbReference type="InterPro" id="IPR029044">
    <property type="entry name" value="Nucleotide-diphossugar_trans"/>
</dbReference>
<gene>
    <name evidence="2" type="ORF">SAMN05444396_104140</name>
</gene>
<evidence type="ECO:0000259" key="1">
    <source>
        <dbReference type="Pfam" id="PF00535"/>
    </source>
</evidence>